<gene>
    <name evidence="1" type="ordered locus">MHF_1451</name>
</gene>
<reference evidence="1 2" key="1">
    <citation type="journal article" date="2011" name="J. Bacteriol.">
        <title>Complete genome sequences of two hemotropic Mycoplasmas, Mycoplasma haemofelis strain Ohio2 and Mycoplasma suis strain Illinois.</title>
        <authorList>
            <person name="Messick J.B."/>
            <person name="Santos A.P."/>
            <person name="Guimaraes A.M."/>
        </authorList>
    </citation>
    <scope>NUCLEOTIDE SEQUENCE [LARGE SCALE GENOMIC DNA]</scope>
    <source>
        <strain evidence="1 2">Ohio2</strain>
    </source>
</reference>
<sequence length="214" mass="24397">MSLGVRGVKAVLSSAGLISGGGGIVALTTLNKTPVAELELVEEELPIPVIEKQEEIIETKELPPVDVYVVRWQGFDQQKRPLVKEVSQKELSEAFISGDEHAKRCKLKRNSQNRSYVYWHTQQKQLVCEDQIQWQDWLTSGVKKSPDLEESKLSEEMGKAKKLKDAMLIYLESDDDWNQQVFEEACKEMYSGNFQDGHGLSFCKSLLWYADQKQ</sequence>
<proteinExistence type="predicted"/>
<dbReference type="EMBL" id="CP002808">
    <property type="protein sequence ID" value="AEG73685.1"/>
    <property type="molecule type" value="Genomic_DNA"/>
</dbReference>
<dbReference type="HOGENOM" id="CLU_1330720_0_0_14"/>
<dbReference type="AlphaFoldDB" id="F6FGX6"/>
<dbReference type="Proteomes" id="UP000007952">
    <property type="component" value="Chromosome"/>
</dbReference>
<dbReference type="KEGG" id="mhf:MHF_1451"/>
<protein>
    <submittedName>
        <fullName evidence="1">Uncharacterized protein</fullName>
    </submittedName>
</protein>
<reference key="2">
    <citation type="submission" date="2011-05" db="EMBL/GenBank/DDBJ databases">
        <title>The Genome of Mycoplasma haemofelis Strain Ohio2, a pathogenic hemoplasma of the cat.</title>
        <authorList>
            <person name="Santos A.P."/>
            <person name="Guimaraes A.M.S."/>
            <person name="SanMiguel P.J."/>
            <person name="Martin S.W."/>
            <person name="Messick J.B."/>
        </authorList>
    </citation>
    <scope>NUCLEOTIDE SEQUENCE</scope>
    <source>
        <strain>Ohio2</strain>
    </source>
</reference>
<name>F6FGX6_MYCHI</name>
<evidence type="ECO:0000313" key="2">
    <source>
        <dbReference type="Proteomes" id="UP000007952"/>
    </source>
</evidence>
<organism evidence="1 2">
    <name type="scientific">Mycoplasma haemofelis (strain Ohio2)</name>
    <dbReference type="NCBI Taxonomy" id="859194"/>
    <lineage>
        <taxon>Bacteria</taxon>
        <taxon>Bacillati</taxon>
        <taxon>Mycoplasmatota</taxon>
        <taxon>Mollicutes</taxon>
        <taxon>Mycoplasmataceae</taxon>
        <taxon>Mycoplasma</taxon>
    </lineage>
</organism>
<accession>F6FGX6</accession>
<evidence type="ECO:0000313" key="1">
    <source>
        <dbReference type="EMBL" id="AEG73685.1"/>
    </source>
</evidence>
<dbReference type="BioCyc" id="MHAE859194:G1GR7-1446-MONOMER"/>
<dbReference type="STRING" id="859194.MHF_1451"/>